<dbReference type="RefSeq" id="WP_319024589.1">
    <property type="nucleotide sequence ID" value="NZ_JACZFR010000047.1"/>
</dbReference>
<accession>A0ABW1YIQ5</accession>
<dbReference type="Pfam" id="PF01695">
    <property type="entry name" value="IstB_IS21"/>
    <property type="match status" value="1"/>
</dbReference>
<dbReference type="GO" id="GO:0005524">
    <property type="term" value="F:ATP binding"/>
    <property type="evidence" value="ECO:0007669"/>
    <property type="project" value="UniProtKB-KW"/>
</dbReference>
<comment type="caution">
    <text evidence="2">The sequence shown here is derived from an EMBL/GenBank/DDBJ whole genome shotgun (WGS) entry which is preliminary data.</text>
</comment>
<dbReference type="SUPFAM" id="SSF52540">
    <property type="entry name" value="P-loop containing nucleoside triphosphate hydrolases"/>
    <property type="match status" value="1"/>
</dbReference>
<sequence>MFRTVLALIHELELAEMKGELKKRLTQLVKYDVLVSDELGYLPMTRQACNKLFQLINSLYEYSSIIRNTNKDFTAWSKFFHDDNVAAPLSTWSSTAHTPLCWEERSID</sequence>
<protein>
    <submittedName>
        <fullName evidence="2">ATP-binding protein</fullName>
    </submittedName>
</protein>
<keyword evidence="2" id="KW-0067">ATP-binding</keyword>
<reference evidence="3" key="1">
    <citation type="journal article" date="2019" name="Int. J. Syst. Evol. Microbiol.">
        <title>The Global Catalogue of Microorganisms (GCM) 10K type strain sequencing project: providing services to taxonomists for standard genome sequencing and annotation.</title>
        <authorList>
            <consortium name="The Broad Institute Genomics Platform"/>
            <consortium name="The Broad Institute Genome Sequencing Center for Infectious Disease"/>
            <person name="Wu L."/>
            <person name="Ma J."/>
        </authorList>
    </citation>
    <scope>NUCLEOTIDE SEQUENCE [LARGE SCALE GENOMIC DNA]</scope>
    <source>
        <strain evidence="3">CGMCC 1.13718</strain>
    </source>
</reference>
<evidence type="ECO:0000313" key="2">
    <source>
        <dbReference type="EMBL" id="MFC6632396.1"/>
    </source>
</evidence>
<feature type="domain" description="IstB-like ATP-binding" evidence="1">
    <location>
        <begin position="2"/>
        <end position="87"/>
    </location>
</feature>
<evidence type="ECO:0000313" key="3">
    <source>
        <dbReference type="Proteomes" id="UP001596425"/>
    </source>
</evidence>
<evidence type="ECO:0000259" key="1">
    <source>
        <dbReference type="Pfam" id="PF01695"/>
    </source>
</evidence>
<organism evidence="2 3">
    <name type="scientific">Microbulbifer taiwanensis</name>
    <dbReference type="NCBI Taxonomy" id="986746"/>
    <lineage>
        <taxon>Bacteria</taxon>
        <taxon>Pseudomonadati</taxon>
        <taxon>Pseudomonadota</taxon>
        <taxon>Gammaproteobacteria</taxon>
        <taxon>Cellvibrionales</taxon>
        <taxon>Microbulbiferaceae</taxon>
        <taxon>Microbulbifer</taxon>
    </lineage>
</organism>
<dbReference type="EMBL" id="JBHSVR010000001">
    <property type="protein sequence ID" value="MFC6632396.1"/>
    <property type="molecule type" value="Genomic_DNA"/>
</dbReference>
<dbReference type="Proteomes" id="UP001596425">
    <property type="component" value="Unassembled WGS sequence"/>
</dbReference>
<dbReference type="InterPro" id="IPR027417">
    <property type="entry name" value="P-loop_NTPase"/>
</dbReference>
<keyword evidence="3" id="KW-1185">Reference proteome</keyword>
<dbReference type="Gene3D" id="3.40.50.300">
    <property type="entry name" value="P-loop containing nucleotide triphosphate hydrolases"/>
    <property type="match status" value="1"/>
</dbReference>
<name>A0ABW1YIQ5_9GAMM</name>
<proteinExistence type="predicted"/>
<gene>
    <name evidence="2" type="ORF">ACFQBM_03845</name>
</gene>
<dbReference type="InterPro" id="IPR002611">
    <property type="entry name" value="IstB_ATP-bd"/>
</dbReference>
<keyword evidence="2" id="KW-0547">Nucleotide-binding</keyword>